<dbReference type="GO" id="GO:0004674">
    <property type="term" value="F:protein serine/threonine kinase activity"/>
    <property type="evidence" value="ECO:0007669"/>
    <property type="project" value="InterPro"/>
</dbReference>
<dbReference type="InterPro" id="IPR045269">
    <property type="entry name" value="Atg1-like"/>
</dbReference>
<dbReference type="KEGG" id="acan:ACA1_264050"/>
<dbReference type="GeneID" id="14920008"/>
<protein>
    <recommendedName>
        <fullName evidence="6">Protein kinase domain-containing protein</fullName>
    </recommendedName>
</protein>
<keyword evidence="2 3" id="KW-0067">ATP-binding</keyword>
<feature type="coiled-coil region" evidence="4">
    <location>
        <begin position="395"/>
        <end position="501"/>
    </location>
</feature>
<dbReference type="InterPro" id="IPR008271">
    <property type="entry name" value="Ser/Thr_kinase_AS"/>
</dbReference>
<dbReference type="PANTHER" id="PTHR24348:SF68">
    <property type="entry name" value="SERINE_THREONINE-PROTEIN KINASE ATG1C"/>
    <property type="match status" value="1"/>
</dbReference>
<evidence type="ECO:0000259" key="6">
    <source>
        <dbReference type="PROSITE" id="PS50011"/>
    </source>
</evidence>
<keyword evidence="1 3" id="KW-0547">Nucleotide-binding</keyword>
<gene>
    <name evidence="7" type="ORF">ACA1_264050</name>
</gene>
<feature type="binding site" evidence="3">
    <location>
        <position position="150"/>
    </location>
    <ligand>
        <name>ATP</name>
        <dbReference type="ChEBI" id="CHEBI:30616"/>
    </ligand>
</feature>
<accession>L8H163</accession>
<evidence type="ECO:0000313" key="7">
    <source>
        <dbReference type="EMBL" id="ELR19234.1"/>
    </source>
</evidence>
<dbReference type="VEuPathDB" id="AmoebaDB:ACA1_264050"/>
<dbReference type="RefSeq" id="XP_004341319.1">
    <property type="nucleotide sequence ID" value="XM_004341271.1"/>
</dbReference>
<evidence type="ECO:0000256" key="5">
    <source>
        <dbReference type="SAM" id="MobiDB-lite"/>
    </source>
</evidence>
<reference evidence="7 8" key="1">
    <citation type="journal article" date="2013" name="Genome Biol.">
        <title>Genome of Acanthamoeba castellanii highlights extensive lateral gene transfer and early evolution of tyrosine kinase signaling.</title>
        <authorList>
            <person name="Clarke M."/>
            <person name="Lohan A.J."/>
            <person name="Liu B."/>
            <person name="Lagkouvardos I."/>
            <person name="Roy S."/>
            <person name="Zafar N."/>
            <person name="Bertelli C."/>
            <person name="Schilde C."/>
            <person name="Kianianmomeni A."/>
            <person name="Burglin T.R."/>
            <person name="Frech C."/>
            <person name="Turcotte B."/>
            <person name="Kopec K.O."/>
            <person name="Synnott J.M."/>
            <person name="Choo C."/>
            <person name="Paponov I."/>
            <person name="Finkler A."/>
            <person name="Soon Heng Tan C."/>
            <person name="Hutchins A.P."/>
            <person name="Weinmeier T."/>
            <person name="Rattei T."/>
            <person name="Chu J.S."/>
            <person name="Gimenez G."/>
            <person name="Irimia M."/>
            <person name="Rigden D.J."/>
            <person name="Fitzpatrick D.A."/>
            <person name="Lorenzo-Morales J."/>
            <person name="Bateman A."/>
            <person name="Chiu C.H."/>
            <person name="Tang P."/>
            <person name="Hegemann P."/>
            <person name="Fromm H."/>
            <person name="Raoult D."/>
            <person name="Greub G."/>
            <person name="Miranda-Saavedra D."/>
            <person name="Chen N."/>
            <person name="Nash P."/>
            <person name="Ginger M.L."/>
            <person name="Horn M."/>
            <person name="Schaap P."/>
            <person name="Caler L."/>
            <person name="Loftus B."/>
        </authorList>
    </citation>
    <scope>NUCLEOTIDE SEQUENCE [LARGE SCALE GENOMIC DNA]</scope>
    <source>
        <strain evidence="7 8">Neff</strain>
    </source>
</reference>
<keyword evidence="4" id="KW-0175">Coiled coil</keyword>
<dbReference type="InterPro" id="IPR011009">
    <property type="entry name" value="Kinase-like_dom_sf"/>
</dbReference>
<dbReference type="Pfam" id="PF00069">
    <property type="entry name" value="Pkinase"/>
    <property type="match status" value="1"/>
</dbReference>
<dbReference type="SUPFAM" id="SSF56112">
    <property type="entry name" value="Protein kinase-like (PK-like)"/>
    <property type="match status" value="1"/>
</dbReference>
<organism evidence="7 8">
    <name type="scientific">Acanthamoeba castellanii (strain ATCC 30010 / Neff)</name>
    <dbReference type="NCBI Taxonomy" id="1257118"/>
    <lineage>
        <taxon>Eukaryota</taxon>
        <taxon>Amoebozoa</taxon>
        <taxon>Discosea</taxon>
        <taxon>Longamoebia</taxon>
        <taxon>Centramoebida</taxon>
        <taxon>Acanthamoebidae</taxon>
        <taxon>Acanthamoeba</taxon>
    </lineage>
</organism>
<feature type="region of interest" description="Disordered" evidence="5">
    <location>
        <begin position="527"/>
        <end position="547"/>
    </location>
</feature>
<dbReference type="InterPro" id="IPR017441">
    <property type="entry name" value="Protein_kinase_ATP_BS"/>
</dbReference>
<dbReference type="AlphaFoldDB" id="L8H163"/>
<dbReference type="GO" id="GO:0005737">
    <property type="term" value="C:cytoplasm"/>
    <property type="evidence" value="ECO:0007669"/>
    <property type="project" value="TreeGrafter"/>
</dbReference>
<keyword evidence="8" id="KW-1185">Reference proteome</keyword>
<evidence type="ECO:0000256" key="4">
    <source>
        <dbReference type="SAM" id="Coils"/>
    </source>
</evidence>
<dbReference type="PROSITE" id="PS00107">
    <property type="entry name" value="PROTEIN_KINASE_ATP"/>
    <property type="match status" value="1"/>
</dbReference>
<name>L8H163_ACACF</name>
<proteinExistence type="predicted"/>
<dbReference type="PANTHER" id="PTHR24348">
    <property type="entry name" value="SERINE/THREONINE-PROTEIN KINASE UNC-51-RELATED"/>
    <property type="match status" value="1"/>
</dbReference>
<dbReference type="PROSITE" id="PS50011">
    <property type="entry name" value="PROTEIN_KINASE_DOM"/>
    <property type="match status" value="1"/>
</dbReference>
<feature type="domain" description="Protein kinase" evidence="6">
    <location>
        <begin position="112"/>
        <end position="375"/>
    </location>
</feature>
<evidence type="ECO:0000256" key="1">
    <source>
        <dbReference type="ARBA" id="ARBA00022741"/>
    </source>
</evidence>
<evidence type="ECO:0000313" key="8">
    <source>
        <dbReference type="Proteomes" id="UP000011083"/>
    </source>
</evidence>
<dbReference type="OMA" id="MYQQEVR"/>
<sequence>MTFPLFSLVQFSEWLEEGGKRDLAEKTFKALGAPDDQMRATARRAVLGLLNLLAVKSTFISALVTTLAPKLVNSISQITAKERFELLKAMVEKAPLAVKAYNKHIEFMGNHFNAGIKLGKGKFGKVFLGYNQTNAAPVAIKIIDWRVIMKDKQPQQLVRAKKQLTNEIAIMKQVTHVNAVQLYEVVQVDQRIFIIMEYVAGGDLGNYLRKKGRIPEPEARHWLQNLAAGLKYLREKNILHRDLKPENLLLTEPSENGILKISDFGLGRFLGPGELAETHVGTPLYMAPEVFRPIPFTEKCDLWSVGIITYEMVVGELPYKGNNISQLLHNISHQSLIFPPDIGLSEEIKHLLTGLLQKDADMRLGWNEFFAHRCLQPITPRAATPKSSASSSTTSAAALKQIAQLEAELQEKEQEIGKLNETIAKWDEEKANQFNKIKELFERENNELRAALETQKKEGKEREELLVTQMNEMKKQHMAEMATYKDMLSSREQKNVELEKQNYAFKSSVEQHLSVIQQQEMIINAQDEERVKRKKEKERRSRELPVKEKSKNMLELVAPSQVEEPLSPRRETLRPGEATLKMRTNVECRYRTNSKRGIACASILTLTALCRRGDATLGAVQNANKSRIIAVNTLGRPEDTSSPYSPVLFSSHLEINEKNRVLGSLDFIAASGFLQNTSYFFVYGHTGYSHALLFEL</sequence>
<dbReference type="GO" id="GO:0005524">
    <property type="term" value="F:ATP binding"/>
    <property type="evidence" value="ECO:0007669"/>
    <property type="project" value="UniProtKB-UniRule"/>
</dbReference>
<dbReference type="SMART" id="SM00220">
    <property type="entry name" value="S_TKc"/>
    <property type="match status" value="1"/>
</dbReference>
<dbReference type="STRING" id="1257118.L8H163"/>
<evidence type="ECO:0000256" key="3">
    <source>
        <dbReference type="PROSITE-ProRule" id="PRU10141"/>
    </source>
</evidence>
<dbReference type="OrthoDB" id="346907at2759"/>
<feature type="compositionally biased region" description="Basic and acidic residues" evidence="5">
    <location>
        <begin position="538"/>
        <end position="547"/>
    </location>
</feature>
<evidence type="ECO:0000256" key="2">
    <source>
        <dbReference type="ARBA" id="ARBA00022840"/>
    </source>
</evidence>
<dbReference type="PROSITE" id="PS00108">
    <property type="entry name" value="PROTEIN_KINASE_ST"/>
    <property type="match status" value="1"/>
</dbReference>
<dbReference type="EMBL" id="KB007933">
    <property type="protein sequence ID" value="ELR19234.1"/>
    <property type="molecule type" value="Genomic_DNA"/>
</dbReference>
<dbReference type="Gene3D" id="1.10.510.10">
    <property type="entry name" value="Transferase(Phosphotransferase) domain 1"/>
    <property type="match status" value="1"/>
</dbReference>
<dbReference type="InterPro" id="IPR000719">
    <property type="entry name" value="Prot_kinase_dom"/>
</dbReference>
<dbReference type="Proteomes" id="UP000011083">
    <property type="component" value="Unassembled WGS sequence"/>
</dbReference>
<dbReference type="GO" id="GO:0010506">
    <property type="term" value="P:regulation of autophagy"/>
    <property type="evidence" value="ECO:0007669"/>
    <property type="project" value="InterPro"/>
</dbReference>